<dbReference type="AlphaFoldDB" id="A0A937FKH3"/>
<dbReference type="InterPro" id="IPR013974">
    <property type="entry name" value="SAF"/>
</dbReference>
<protein>
    <submittedName>
        <fullName evidence="2">N-acetylneuraminate synthase family protein</fullName>
    </submittedName>
</protein>
<reference evidence="2" key="1">
    <citation type="submission" date="2021-01" db="EMBL/GenBank/DDBJ databases">
        <title>Genome public.</title>
        <authorList>
            <person name="Liu C."/>
            <person name="Sun Q."/>
        </authorList>
    </citation>
    <scope>NUCLEOTIDE SEQUENCE</scope>
    <source>
        <strain evidence="2">YIM B02565</strain>
    </source>
</reference>
<evidence type="ECO:0000313" key="3">
    <source>
        <dbReference type="Proteomes" id="UP000623681"/>
    </source>
</evidence>
<dbReference type="GO" id="GO:0047444">
    <property type="term" value="F:N-acylneuraminate-9-phosphate synthase activity"/>
    <property type="evidence" value="ECO:0007669"/>
    <property type="project" value="TreeGrafter"/>
</dbReference>
<dbReference type="PROSITE" id="PS50844">
    <property type="entry name" value="AFP_LIKE"/>
    <property type="match status" value="1"/>
</dbReference>
<sequence length="350" mass="39816">MNLIKINEERYIGENQPVFIIAEAGINHNGDIKIAKKMIDSAKKCGVDAVKFQTFKAEEFISDRDEVYVYKSQGKEITESMYEMFKRYEFNEKEWIDIANYCKEKDIIFFSTPQNPSDLDFLLSIVDMPIIKVGADDLTNLELLKYYASKGKPMIISAGMAYISEIEEASETIRGESNNDLAILHCISSYPADAEEVNLRKMNTIKNAFDAIVGFSDHTMGNEAAVMAVTLGAKIIEKHFTLDKNMAGPDHWFSADIDEMKKLVYSIRFAEKAMGSSRVKPTEKEMEMRRIARRSIIAKKDLLAGHIIDKNDIEFKRPGEGLPPKFAQYLIGKKITKTVRSKEIINFENI</sequence>
<dbReference type="PANTHER" id="PTHR42966:SF1">
    <property type="entry name" value="SIALIC ACID SYNTHASE"/>
    <property type="match status" value="1"/>
</dbReference>
<dbReference type="Pfam" id="PF08666">
    <property type="entry name" value="SAF"/>
    <property type="match status" value="1"/>
</dbReference>
<dbReference type="SUPFAM" id="SSF51569">
    <property type="entry name" value="Aldolase"/>
    <property type="match status" value="1"/>
</dbReference>
<dbReference type="InterPro" id="IPR013785">
    <property type="entry name" value="Aldolase_TIM"/>
</dbReference>
<dbReference type="Gene3D" id="3.90.1210.10">
    <property type="entry name" value="Antifreeze-like/N-acetylneuraminic acid synthase C-terminal domain"/>
    <property type="match status" value="1"/>
</dbReference>
<dbReference type="InterPro" id="IPR051690">
    <property type="entry name" value="PseI-like"/>
</dbReference>
<dbReference type="InterPro" id="IPR036732">
    <property type="entry name" value="AFP_Neu5c_C_sf"/>
</dbReference>
<dbReference type="InterPro" id="IPR013132">
    <property type="entry name" value="PseI/NeuA/B-like_N"/>
</dbReference>
<keyword evidence="3" id="KW-1185">Reference proteome</keyword>
<accession>A0A937FKH3</accession>
<name>A0A937FKH3_9CLOT</name>
<dbReference type="CDD" id="cd11615">
    <property type="entry name" value="SAF_NeuB_like"/>
    <property type="match status" value="1"/>
</dbReference>
<proteinExistence type="predicted"/>
<dbReference type="InterPro" id="IPR057736">
    <property type="entry name" value="SAF_PseI/NeuA/NeuB"/>
</dbReference>
<gene>
    <name evidence="2" type="ORF">JK634_17270</name>
</gene>
<dbReference type="PANTHER" id="PTHR42966">
    <property type="entry name" value="N-ACETYLNEURAMINATE SYNTHASE"/>
    <property type="match status" value="1"/>
</dbReference>
<dbReference type="Proteomes" id="UP000623681">
    <property type="component" value="Unassembled WGS sequence"/>
</dbReference>
<dbReference type="Gene3D" id="3.20.20.70">
    <property type="entry name" value="Aldolase class I"/>
    <property type="match status" value="1"/>
</dbReference>
<evidence type="ECO:0000313" key="2">
    <source>
        <dbReference type="EMBL" id="MBL4933546.1"/>
    </source>
</evidence>
<dbReference type="GO" id="GO:0016051">
    <property type="term" value="P:carbohydrate biosynthetic process"/>
    <property type="evidence" value="ECO:0007669"/>
    <property type="project" value="InterPro"/>
</dbReference>
<dbReference type="InterPro" id="IPR006190">
    <property type="entry name" value="SAF_AFP_Neu5Ac"/>
</dbReference>
<organism evidence="2 3">
    <name type="scientific">Clostridium paridis</name>
    <dbReference type="NCBI Taxonomy" id="2803863"/>
    <lineage>
        <taxon>Bacteria</taxon>
        <taxon>Bacillati</taxon>
        <taxon>Bacillota</taxon>
        <taxon>Clostridia</taxon>
        <taxon>Eubacteriales</taxon>
        <taxon>Clostridiaceae</taxon>
        <taxon>Clostridium</taxon>
    </lineage>
</organism>
<dbReference type="RefSeq" id="WP_202768987.1">
    <property type="nucleotide sequence ID" value="NZ_JAESWA010000025.1"/>
</dbReference>
<comment type="caution">
    <text evidence="2">The sequence shown here is derived from an EMBL/GenBank/DDBJ whole genome shotgun (WGS) entry which is preliminary data.</text>
</comment>
<dbReference type="Pfam" id="PF03102">
    <property type="entry name" value="NeuB"/>
    <property type="match status" value="1"/>
</dbReference>
<evidence type="ECO:0000259" key="1">
    <source>
        <dbReference type="PROSITE" id="PS50844"/>
    </source>
</evidence>
<dbReference type="EMBL" id="JAESWA010000025">
    <property type="protein sequence ID" value="MBL4933546.1"/>
    <property type="molecule type" value="Genomic_DNA"/>
</dbReference>
<feature type="domain" description="AFP-like" evidence="1">
    <location>
        <begin position="295"/>
        <end position="350"/>
    </location>
</feature>
<dbReference type="SUPFAM" id="SSF51269">
    <property type="entry name" value="AFP III-like domain"/>
    <property type="match status" value="1"/>
</dbReference>